<sequence length="151" mass="16092">MVPGAAAPIPPAGTAGNWLAVSHHRLFGLLSAQFKACVTSPDFISVNISMPIFALPRKIRKSRESSLRSWWKHRLSQYACLTDCSLSLSLSPPPVPGGAMACSYLLQFASHPFCQLTVAPRGSGNSDLDGLVFLGRLIVGAEISGAAEWGR</sequence>
<dbReference type="VEuPathDB" id="FungiDB:BO72DRAFT_272270"/>
<gene>
    <name evidence="1" type="ORF">BO72DRAFT_272270</name>
</gene>
<proteinExistence type="predicted"/>
<keyword evidence="2" id="KW-1185">Reference proteome</keyword>
<accession>A0A8G1RFT6</accession>
<evidence type="ECO:0000313" key="1">
    <source>
        <dbReference type="EMBL" id="RAK72545.1"/>
    </source>
</evidence>
<dbReference type="EMBL" id="KZ824694">
    <property type="protein sequence ID" value="RAK72545.1"/>
    <property type="molecule type" value="Genomic_DNA"/>
</dbReference>
<name>A0A8G1RFT6_9EURO</name>
<reference evidence="1 2" key="1">
    <citation type="submission" date="2018-02" db="EMBL/GenBank/DDBJ databases">
        <title>The genomes of Aspergillus section Nigri reveals drivers in fungal speciation.</title>
        <authorList>
            <consortium name="DOE Joint Genome Institute"/>
            <person name="Vesth T.C."/>
            <person name="Nybo J."/>
            <person name="Theobald S."/>
            <person name="Brandl J."/>
            <person name="Frisvad J.C."/>
            <person name="Nielsen K.F."/>
            <person name="Lyhne E.K."/>
            <person name="Kogle M.E."/>
            <person name="Kuo A."/>
            <person name="Riley R."/>
            <person name="Clum A."/>
            <person name="Nolan M."/>
            <person name="Lipzen A."/>
            <person name="Salamov A."/>
            <person name="Henrissat B."/>
            <person name="Wiebenga A."/>
            <person name="De vries R.P."/>
            <person name="Grigoriev I.V."/>
            <person name="Mortensen U.H."/>
            <person name="Andersen M.R."/>
            <person name="Baker S.E."/>
        </authorList>
    </citation>
    <scope>NUCLEOTIDE SEQUENCE [LARGE SCALE GENOMIC DNA]</scope>
    <source>
        <strain evidence="1 2">CBS 313.89</strain>
    </source>
</reference>
<evidence type="ECO:0000313" key="2">
    <source>
        <dbReference type="Proteomes" id="UP000249789"/>
    </source>
</evidence>
<protein>
    <submittedName>
        <fullName evidence="1">Uncharacterized protein</fullName>
    </submittedName>
</protein>
<dbReference type="AlphaFoldDB" id="A0A8G1RFT6"/>
<dbReference type="RefSeq" id="XP_040796557.1">
    <property type="nucleotide sequence ID" value="XM_040940214.1"/>
</dbReference>
<organism evidence="1 2">
    <name type="scientific">Aspergillus fijiensis CBS 313.89</name>
    <dbReference type="NCBI Taxonomy" id="1448319"/>
    <lineage>
        <taxon>Eukaryota</taxon>
        <taxon>Fungi</taxon>
        <taxon>Dikarya</taxon>
        <taxon>Ascomycota</taxon>
        <taxon>Pezizomycotina</taxon>
        <taxon>Eurotiomycetes</taxon>
        <taxon>Eurotiomycetidae</taxon>
        <taxon>Eurotiales</taxon>
        <taxon>Aspergillaceae</taxon>
        <taxon>Aspergillus</taxon>
    </lineage>
</organism>
<dbReference type="Proteomes" id="UP000249789">
    <property type="component" value="Unassembled WGS sequence"/>
</dbReference>
<dbReference type="GeneID" id="63857547"/>